<evidence type="ECO:0000256" key="1">
    <source>
        <dbReference type="SAM" id="MobiDB-lite"/>
    </source>
</evidence>
<reference evidence="2" key="1">
    <citation type="submission" date="2023-08" db="EMBL/GenBank/DDBJ databases">
        <title>Chromosome-level Genome Assembly of mud carp (Cirrhinus molitorella).</title>
        <authorList>
            <person name="Liu H."/>
        </authorList>
    </citation>
    <scope>NUCLEOTIDE SEQUENCE</scope>
    <source>
        <strain evidence="2">Prfri</strain>
        <tissue evidence="2">Muscle</tissue>
    </source>
</reference>
<protein>
    <submittedName>
        <fullName evidence="2">Uncharacterized protein</fullName>
    </submittedName>
</protein>
<dbReference type="AlphaFoldDB" id="A0AA88TYF9"/>
<name>A0AA88TYF9_9TELE</name>
<dbReference type="EMBL" id="JAUYZG010000001">
    <property type="protein sequence ID" value="KAK2915714.1"/>
    <property type="molecule type" value="Genomic_DNA"/>
</dbReference>
<gene>
    <name evidence="2" type="ORF">Q8A67_000088</name>
</gene>
<keyword evidence="3" id="KW-1185">Reference proteome</keyword>
<feature type="region of interest" description="Disordered" evidence="1">
    <location>
        <begin position="229"/>
        <end position="293"/>
    </location>
</feature>
<sequence length="384" mass="41230">MASPYSRPSPIRVKCVANRKNTKPLNFMFINGEIRSGTQEVTYHSALSTGEKVYITQSSSDRPSFEEGVTYYVKNFTMSARYGQERFMGPNTPTFKSAPLPLTREAEKMAKDALTPPSVSVTGDELDLFSRGGYITVEGTVEHVASGLDRLIVDIPLVTCLNGPPAGRPWSQSGGPTRNLFEWAFRRPSVDARVVSGMDRLFAVKTGGEWAGQAVRGHPTRNLFERAFRGHPGGLRDGQAVHGQTGGERDPQAVRGQTGGKRDPQAVRGQTGGERDPQAVRGQTGGEWAGQAVRGRPARNLFEWPLQAFRVSCLPPRGRPPNCGEGRQTSDVFRGAPGGRRPKPTPPSGPGGPPLHAGVVAGAGKNRLGGRRAATTNGLARAVN</sequence>
<comment type="caution">
    <text evidence="2">The sequence shown here is derived from an EMBL/GenBank/DDBJ whole genome shotgun (WGS) entry which is preliminary data.</text>
</comment>
<organism evidence="2 3">
    <name type="scientific">Cirrhinus molitorella</name>
    <name type="common">mud carp</name>
    <dbReference type="NCBI Taxonomy" id="172907"/>
    <lineage>
        <taxon>Eukaryota</taxon>
        <taxon>Metazoa</taxon>
        <taxon>Chordata</taxon>
        <taxon>Craniata</taxon>
        <taxon>Vertebrata</taxon>
        <taxon>Euteleostomi</taxon>
        <taxon>Actinopterygii</taxon>
        <taxon>Neopterygii</taxon>
        <taxon>Teleostei</taxon>
        <taxon>Ostariophysi</taxon>
        <taxon>Cypriniformes</taxon>
        <taxon>Cyprinidae</taxon>
        <taxon>Labeoninae</taxon>
        <taxon>Labeonini</taxon>
        <taxon>Cirrhinus</taxon>
    </lineage>
</organism>
<evidence type="ECO:0000313" key="3">
    <source>
        <dbReference type="Proteomes" id="UP001187343"/>
    </source>
</evidence>
<feature type="compositionally biased region" description="Pro residues" evidence="1">
    <location>
        <begin position="344"/>
        <end position="353"/>
    </location>
</feature>
<feature type="region of interest" description="Disordered" evidence="1">
    <location>
        <begin position="319"/>
        <end position="355"/>
    </location>
</feature>
<proteinExistence type="predicted"/>
<evidence type="ECO:0000313" key="2">
    <source>
        <dbReference type="EMBL" id="KAK2915714.1"/>
    </source>
</evidence>
<accession>A0AA88TYF9</accession>
<dbReference type="Proteomes" id="UP001187343">
    <property type="component" value="Unassembled WGS sequence"/>
</dbReference>